<name>A0A0R0AU24_9GAMM</name>
<evidence type="ECO:0000313" key="2">
    <source>
        <dbReference type="Proteomes" id="UP000050836"/>
    </source>
</evidence>
<sequence length="94" mass="10167">MPFFRCLICAENFPVIVAAETAAIGFHATRFIAAATTGAAMVIALERLRQEEALEIPARLRTEDARGFFEQMVEGGPTTARPPDSGFTSFIMGS</sequence>
<evidence type="ECO:0000313" key="1">
    <source>
        <dbReference type="EMBL" id="KRG44721.1"/>
    </source>
</evidence>
<organism evidence="1 2">
    <name type="scientific">Stenotrophomonas pictorum JCM 9942</name>
    <dbReference type="NCBI Taxonomy" id="1236960"/>
    <lineage>
        <taxon>Bacteria</taxon>
        <taxon>Pseudomonadati</taxon>
        <taxon>Pseudomonadota</taxon>
        <taxon>Gammaproteobacteria</taxon>
        <taxon>Lysobacterales</taxon>
        <taxon>Lysobacteraceae</taxon>
        <taxon>Stenotrophomonas</taxon>
    </lineage>
</organism>
<reference evidence="1 2" key="1">
    <citation type="submission" date="2015-10" db="EMBL/GenBank/DDBJ databases">
        <title>Genome sequencing and analysis of members of genus Stenotrophomonas.</title>
        <authorList>
            <person name="Patil P.P."/>
            <person name="Midha S."/>
            <person name="Patil P.B."/>
        </authorList>
    </citation>
    <scope>NUCLEOTIDE SEQUENCE [LARGE SCALE GENOMIC DNA]</scope>
    <source>
        <strain evidence="1 2">JCM 9942</strain>
    </source>
</reference>
<protein>
    <submittedName>
        <fullName evidence="1">Uncharacterized protein</fullName>
    </submittedName>
</protein>
<accession>A0A0R0AU24</accession>
<dbReference type="Proteomes" id="UP000050836">
    <property type="component" value="Unassembled WGS sequence"/>
</dbReference>
<gene>
    <name evidence="1" type="ORF">ARC78_04545</name>
</gene>
<proteinExistence type="predicted"/>
<comment type="caution">
    <text evidence="1">The sequence shown here is derived from an EMBL/GenBank/DDBJ whole genome shotgun (WGS) entry which is preliminary data.</text>
</comment>
<keyword evidence="2" id="KW-1185">Reference proteome</keyword>
<dbReference type="EMBL" id="LLXS01000006">
    <property type="protein sequence ID" value="KRG44721.1"/>
    <property type="molecule type" value="Genomic_DNA"/>
</dbReference>
<dbReference type="AlphaFoldDB" id="A0A0R0AU24"/>